<dbReference type="EMBL" id="BLLF01002727">
    <property type="protein sequence ID" value="GFH25126.1"/>
    <property type="molecule type" value="Genomic_DNA"/>
</dbReference>
<dbReference type="Proteomes" id="UP000485058">
    <property type="component" value="Unassembled WGS sequence"/>
</dbReference>
<dbReference type="InterPro" id="IPR011993">
    <property type="entry name" value="PH-like_dom_sf"/>
</dbReference>
<dbReference type="Gene3D" id="2.30.29.30">
    <property type="entry name" value="Pleckstrin-homology domain (PH domain)/Phosphotyrosine-binding domain (PTB)"/>
    <property type="match status" value="1"/>
</dbReference>
<dbReference type="AlphaFoldDB" id="A0A6A0A0V1"/>
<sequence>MAELDGLGQFRPVLVQEGASIMGTMLQKYGRHGNPKYHYFRVAADDNELQWDSKNGRTRRVALSAMTRFQRGQDTDVFRRYPQPTKAFLSFSIIYLDA</sequence>
<accession>A0A6A0A0V1</accession>
<organism evidence="1 2">
    <name type="scientific">Haematococcus lacustris</name>
    <name type="common">Green alga</name>
    <name type="synonym">Haematococcus pluvialis</name>
    <dbReference type="NCBI Taxonomy" id="44745"/>
    <lineage>
        <taxon>Eukaryota</taxon>
        <taxon>Viridiplantae</taxon>
        <taxon>Chlorophyta</taxon>
        <taxon>core chlorophytes</taxon>
        <taxon>Chlorophyceae</taxon>
        <taxon>CS clade</taxon>
        <taxon>Chlamydomonadales</taxon>
        <taxon>Haematococcaceae</taxon>
        <taxon>Haematococcus</taxon>
    </lineage>
</organism>
<evidence type="ECO:0000313" key="2">
    <source>
        <dbReference type="Proteomes" id="UP000485058"/>
    </source>
</evidence>
<dbReference type="SUPFAM" id="SSF50729">
    <property type="entry name" value="PH domain-like"/>
    <property type="match status" value="1"/>
</dbReference>
<comment type="caution">
    <text evidence="1">The sequence shown here is derived from an EMBL/GenBank/DDBJ whole genome shotgun (WGS) entry which is preliminary data.</text>
</comment>
<gene>
    <name evidence="1" type="ORF">HaLaN_23039</name>
</gene>
<protein>
    <submittedName>
        <fullName evidence="1">BRX domain-containing protein</fullName>
    </submittedName>
</protein>
<keyword evidence="2" id="KW-1185">Reference proteome</keyword>
<reference evidence="1 2" key="1">
    <citation type="submission" date="2020-02" db="EMBL/GenBank/DDBJ databases">
        <title>Draft genome sequence of Haematococcus lacustris strain NIES-144.</title>
        <authorList>
            <person name="Morimoto D."/>
            <person name="Nakagawa S."/>
            <person name="Yoshida T."/>
            <person name="Sawayama S."/>
        </authorList>
    </citation>
    <scope>NUCLEOTIDE SEQUENCE [LARGE SCALE GENOMIC DNA]</scope>
    <source>
        <strain evidence="1 2">NIES-144</strain>
    </source>
</reference>
<feature type="non-terminal residue" evidence="1">
    <location>
        <position position="1"/>
    </location>
</feature>
<name>A0A6A0A0V1_HAELA</name>
<proteinExistence type="predicted"/>
<evidence type="ECO:0000313" key="1">
    <source>
        <dbReference type="EMBL" id="GFH25126.1"/>
    </source>
</evidence>